<dbReference type="InterPro" id="IPR002477">
    <property type="entry name" value="Peptidoglycan-bd-like"/>
</dbReference>
<evidence type="ECO:0000259" key="1">
    <source>
        <dbReference type="Pfam" id="PF01471"/>
    </source>
</evidence>
<protein>
    <submittedName>
        <fullName evidence="2">Peptidoglycan-binding protein</fullName>
    </submittedName>
</protein>
<name>A0A951UV83_9CYAN</name>
<sequence length="76" mass="8322">MREARPTLCLGVTHADVELLQRNLSRLGYEIGPSGVNGIFDNHTENAVKKYQQDHNLTVDGTVGHLTGSHIDAALR</sequence>
<proteinExistence type="predicted"/>
<reference evidence="2" key="2">
    <citation type="journal article" date="2022" name="Microbiol. Resour. Announc.">
        <title>Metagenome Sequencing to Explore Phylogenomics of Terrestrial Cyanobacteria.</title>
        <authorList>
            <person name="Ward R.D."/>
            <person name="Stajich J.E."/>
            <person name="Johansen J.R."/>
            <person name="Huntemann M."/>
            <person name="Clum A."/>
            <person name="Foster B."/>
            <person name="Foster B."/>
            <person name="Roux S."/>
            <person name="Palaniappan K."/>
            <person name="Varghese N."/>
            <person name="Mukherjee S."/>
            <person name="Reddy T.B.K."/>
            <person name="Daum C."/>
            <person name="Copeland A."/>
            <person name="Chen I.A."/>
            <person name="Ivanova N.N."/>
            <person name="Kyrpides N.C."/>
            <person name="Shapiro N."/>
            <person name="Eloe-Fadrosh E.A."/>
            <person name="Pietrasiak N."/>
        </authorList>
    </citation>
    <scope>NUCLEOTIDE SEQUENCE</scope>
    <source>
        <strain evidence="2">GSE-NOS-MK-12-04C</strain>
    </source>
</reference>
<dbReference type="Gene3D" id="1.10.101.10">
    <property type="entry name" value="PGBD-like superfamily/PGBD"/>
    <property type="match status" value="1"/>
</dbReference>
<dbReference type="Proteomes" id="UP000729701">
    <property type="component" value="Unassembled WGS sequence"/>
</dbReference>
<dbReference type="SUPFAM" id="SSF47090">
    <property type="entry name" value="PGBD-like"/>
    <property type="match status" value="1"/>
</dbReference>
<accession>A0A951UV83</accession>
<dbReference type="InterPro" id="IPR036365">
    <property type="entry name" value="PGBD-like_sf"/>
</dbReference>
<dbReference type="Pfam" id="PF01471">
    <property type="entry name" value="PG_binding_1"/>
    <property type="match status" value="1"/>
</dbReference>
<comment type="caution">
    <text evidence="2">The sequence shown here is derived from an EMBL/GenBank/DDBJ whole genome shotgun (WGS) entry which is preliminary data.</text>
</comment>
<feature type="domain" description="Peptidoglycan binding-like" evidence="1">
    <location>
        <begin position="13"/>
        <end position="67"/>
    </location>
</feature>
<dbReference type="InterPro" id="IPR036366">
    <property type="entry name" value="PGBDSf"/>
</dbReference>
<evidence type="ECO:0000313" key="3">
    <source>
        <dbReference type="Proteomes" id="UP000729701"/>
    </source>
</evidence>
<dbReference type="AlphaFoldDB" id="A0A951UV83"/>
<dbReference type="EMBL" id="JAHHGZ010000044">
    <property type="protein sequence ID" value="MBW4671413.1"/>
    <property type="molecule type" value="Genomic_DNA"/>
</dbReference>
<evidence type="ECO:0000313" key="2">
    <source>
        <dbReference type="EMBL" id="MBW4671413.1"/>
    </source>
</evidence>
<reference evidence="2" key="1">
    <citation type="submission" date="2021-05" db="EMBL/GenBank/DDBJ databases">
        <authorList>
            <person name="Pietrasiak N."/>
            <person name="Ward R."/>
            <person name="Stajich J.E."/>
            <person name="Kurbessoian T."/>
        </authorList>
    </citation>
    <scope>NUCLEOTIDE SEQUENCE</scope>
    <source>
        <strain evidence="2">GSE-NOS-MK-12-04C</strain>
    </source>
</reference>
<gene>
    <name evidence="2" type="ORF">KME60_29325</name>
</gene>
<organism evidence="2 3">
    <name type="scientific">Cyanomargarita calcarea GSE-NOS-MK-12-04C</name>
    <dbReference type="NCBI Taxonomy" id="2839659"/>
    <lineage>
        <taxon>Bacteria</taxon>
        <taxon>Bacillati</taxon>
        <taxon>Cyanobacteriota</taxon>
        <taxon>Cyanophyceae</taxon>
        <taxon>Nostocales</taxon>
        <taxon>Cyanomargaritaceae</taxon>
        <taxon>Cyanomargarita</taxon>
    </lineage>
</organism>